<dbReference type="GO" id="GO:0005657">
    <property type="term" value="C:replication fork"/>
    <property type="evidence" value="ECO:0007669"/>
    <property type="project" value="TreeGrafter"/>
</dbReference>
<keyword evidence="3" id="KW-1185">Reference proteome</keyword>
<dbReference type="SUPFAM" id="SSF52540">
    <property type="entry name" value="P-loop containing nucleoside triphosphate hydrolases"/>
    <property type="match status" value="1"/>
</dbReference>
<sequence>MPPHNLRLKIGSPIILLRNLNPPRLCNGTRLFIKKITGNILEATILTGKFKGEVVLLPRIPMIPSDSTIPFRRLQFPVRLAFAMTINKSQGQTMSICGVDLKNPCFSHGQLYVACLRVGKSSNLFVLAKVGLIKNIVHQLVLK</sequence>
<dbReference type="Pfam" id="PF21530">
    <property type="entry name" value="Pif1_2B_dom"/>
    <property type="match status" value="1"/>
</dbReference>
<evidence type="ECO:0000313" key="2">
    <source>
        <dbReference type="EMBL" id="CAK1579948.1"/>
    </source>
</evidence>
<gene>
    <name evidence="2" type="ORF">PARMNEM_LOCUS1817</name>
</gene>
<name>A0AAV1KBJ0_9NEOP</name>
<protein>
    <recommendedName>
        <fullName evidence="1">DNA helicase Pif1-like 2B domain-containing protein</fullName>
    </recommendedName>
</protein>
<accession>A0AAV1KBJ0</accession>
<dbReference type="AlphaFoldDB" id="A0AAV1KBJ0"/>
<dbReference type="GO" id="GO:0006260">
    <property type="term" value="P:DNA replication"/>
    <property type="evidence" value="ECO:0007669"/>
    <property type="project" value="TreeGrafter"/>
</dbReference>
<dbReference type="EMBL" id="CAVLGL010000013">
    <property type="protein sequence ID" value="CAK1579948.1"/>
    <property type="molecule type" value="Genomic_DNA"/>
</dbReference>
<reference evidence="2 3" key="1">
    <citation type="submission" date="2023-11" db="EMBL/GenBank/DDBJ databases">
        <authorList>
            <person name="Hedman E."/>
            <person name="Englund M."/>
            <person name="Stromberg M."/>
            <person name="Nyberg Akerstrom W."/>
            <person name="Nylinder S."/>
            <person name="Jareborg N."/>
            <person name="Kallberg Y."/>
            <person name="Kronander E."/>
        </authorList>
    </citation>
    <scope>NUCLEOTIDE SEQUENCE [LARGE SCALE GENOMIC DNA]</scope>
</reference>
<feature type="domain" description="DNA helicase Pif1-like 2B" evidence="1">
    <location>
        <begin position="1"/>
        <end position="34"/>
    </location>
</feature>
<dbReference type="PANTHER" id="PTHR23274">
    <property type="entry name" value="DNA HELICASE-RELATED"/>
    <property type="match status" value="1"/>
</dbReference>
<organism evidence="2 3">
    <name type="scientific">Parnassius mnemosyne</name>
    <name type="common">clouded apollo</name>
    <dbReference type="NCBI Taxonomy" id="213953"/>
    <lineage>
        <taxon>Eukaryota</taxon>
        <taxon>Metazoa</taxon>
        <taxon>Ecdysozoa</taxon>
        <taxon>Arthropoda</taxon>
        <taxon>Hexapoda</taxon>
        <taxon>Insecta</taxon>
        <taxon>Pterygota</taxon>
        <taxon>Neoptera</taxon>
        <taxon>Endopterygota</taxon>
        <taxon>Lepidoptera</taxon>
        <taxon>Glossata</taxon>
        <taxon>Ditrysia</taxon>
        <taxon>Papilionoidea</taxon>
        <taxon>Papilionidae</taxon>
        <taxon>Parnassiinae</taxon>
        <taxon>Parnassini</taxon>
        <taxon>Parnassius</taxon>
        <taxon>Driopa</taxon>
    </lineage>
</organism>
<comment type="caution">
    <text evidence="2">The sequence shown here is derived from an EMBL/GenBank/DDBJ whole genome shotgun (WGS) entry which is preliminary data.</text>
</comment>
<proteinExistence type="predicted"/>
<evidence type="ECO:0000259" key="1">
    <source>
        <dbReference type="Pfam" id="PF21530"/>
    </source>
</evidence>
<dbReference type="InterPro" id="IPR049163">
    <property type="entry name" value="Pif1-like_2B_dom"/>
</dbReference>
<evidence type="ECO:0000313" key="3">
    <source>
        <dbReference type="Proteomes" id="UP001314205"/>
    </source>
</evidence>
<dbReference type="Proteomes" id="UP001314205">
    <property type="component" value="Unassembled WGS sequence"/>
</dbReference>
<dbReference type="InterPro" id="IPR027417">
    <property type="entry name" value="P-loop_NTPase"/>
</dbReference>
<dbReference type="PANTHER" id="PTHR23274:SF51">
    <property type="entry name" value="OS03G0423850 PROTEIN"/>
    <property type="match status" value="1"/>
</dbReference>